<dbReference type="STRING" id="253628.A0A0D2B034"/>
<dbReference type="Proteomes" id="UP000053259">
    <property type="component" value="Unassembled WGS sequence"/>
</dbReference>
<dbReference type="VEuPathDB" id="FungiDB:PV09_04465"/>
<name>A0A0D2B034_9PEZI</name>
<sequence>MIDMSAATELPLECTSQWSEKTFEELCKDWLQFESSQPSTPQASYNPSSSQKGVDNESSLWLDIQQWAIPSFSPQLFLTDVQSPGSFRPYGTPLANGPSETEQQECYFSQRHQSSIILQNDGCNSLNDTQDLPESCREPEAHTQAVVENFQHQTVQPSINQSPQEASRLVPQSHKTKPVGISQKRKASVSINDPVRIRRYGDAPGRDAGILVEWGKLPQGRSKMEGDSLASYRVNRKYRACETCKKGRRKCGRRCFPYIECINTKPLVFLDRPTNIRLFRSGPAVGHPLFSELPDLYRLEDLSRSPITFSSSISQGIYVLPLHIEITEFQPHPQLKTARSYKALSRMHVLEMPRLCLASIAATRAVLQEYIEKSWYLYLQSIMLNVDSITQSVLHEAIRYTTSFQQQHASIVYRALKLLALGRMIELDWVFTCSNIPGVDVVADPHSPWFAKRPITPVIDTQLDQIIIQNFLAPLRAGLLNDLYVKMKYGKRQDWFEIFLVTFILQINVALLLKHSRKNAIQCGASHRYNSLALAEEYFHGSNILLAHFLHGGNGIAQILQLKATSVGISTGQEAFLRRLAESLHSQKTALWKLRESKHYEADLYWTHQMFLADWTPEDKTIAEP</sequence>
<keyword evidence="3" id="KW-1185">Reference proteome</keyword>
<feature type="region of interest" description="Disordered" evidence="1">
    <location>
        <begin position="154"/>
        <end position="188"/>
    </location>
</feature>
<dbReference type="EMBL" id="KN847540">
    <property type="protein sequence ID" value="KIW04734.1"/>
    <property type="molecule type" value="Genomic_DNA"/>
</dbReference>
<evidence type="ECO:0000313" key="3">
    <source>
        <dbReference type="Proteomes" id="UP000053259"/>
    </source>
</evidence>
<dbReference type="RefSeq" id="XP_016214603.1">
    <property type="nucleotide sequence ID" value="XM_016357811.1"/>
</dbReference>
<evidence type="ECO:0000256" key="1">
    <source>
        <dbReference type="SAM" id="MobiDB-lite"/>
    </source>
</evidence>
<dbReference type="InterPro" id="IPR052973">
    <property type="entry name" value="Fungal_sec-metab_reg_TF"/>
</dbReference>
<evidence type="ECO:0008006" key="4">
    <source>
        <dbReference type="Google" id="ProtNLM"/>
    </source>
</evidence>
<accession>A0A0D2B034</accession>
<organism evidence="2 3">
    <name type="scientific">Verruconis gallopava</name>
    <dbReference type="NCBI Taxonomy" id="253628"/>
    <lineage>
        <taxon>Eukaryota</taxon>
        <taxon>Fungi</taxon>
        <taxon>Dikarya</taxon>
        <taxon>Ascomycota</taxon>
        <taxon>Pezizomycotina</taxon>
        <taxon>Dothideomycetes</taxon>
        <taxon>Pleosporomycetidae</taxon>
        <taxon>Venturiales</taxon>
        <taxon>Sympoventuriaceae</taxon>
        <taxon>Verruconis</taxon>
    </lineage>
</organism>
<dbReference type="AlphaFoldDB" id="A0A0D2B034"/>
<gene>
    <name evidence="2" type="ORF">PV09_04465</name>
</gene>
<protein>
    <recommendedName>
        <fullName evidence="4">Zn(2)-C6 fungal-type domain-containing protein</fullName>
    </recommendedName>
</protein>
<evidence type="ECO:0000313" key="2">
    <source>
        <dbReference type="EMBL" id="KIW04734.1"/>
    </source>
</evidence>
<proteinExistence type="predicted"/>
<feature type="compositionally biased region" description="Polar residues" evidence="1">
    <location>
        <begin position="154"/>
        <end position="165"/>
    </location>
</feature>
<reference evidence="2 3" key="1">
    <citation type="submission" date="2015-01" db="EMBL/GenBank/DDBJ databases">
        <title>The Genome Sequence of Ochroconis gallopava CBS43764.</title>
        <authorList>
            <consortium name="The Broad Institute Genomics Platform"/>
            <person name="Cuomo C."/>
            <person name="de Hoog S."/>
            <person name="Gorbushina A."/>
            <person name="Stielow B."/>
            <person name="Teixiera M."/>
            <person name="Abouelleil A."/>
            <person name="Chapman S.B."/>
            <person name="Priest M."/>
            <person name="Young S.K."/>
            <person name="Wortman J."/>
            <person name="Nusbaum C."/>
            <person name="Birren B."/>
        </authorList>
    </citation>
    <scope>NUCLEOTIDE SEQUENCE [LARGE SCALE GENOMIC DNA]</scope>
    <source>
        <strain evidence="2 3">CBS 43764</strain>
    </source>
</reference>
<dbReference type="InParanoid" id="A0A0D2B034"/>
<dbReference type="PANTHER" id="PTHR35392">
    <property type="entry name" value="ZN(II)2CYS6 TRANSCRIPTION FACTOR (EUROFUNG)-RELATED-RELATED"/>
    <property type="match status" value="1"/>
</dbReference>
<dbReference type="PANTHER" id="PTHR35392:SF3">
    <property type="entry name" value="ZN(2)-C6 FUNGAL-TYPE DOMAIN-CONTAINING PROTEIN"/>
    <property type="match status" value="1"/>
</dbReference>
<dbReference type="HOGENOM" id="CLU_437558_0_0_1"/>
<dbReference type="GeneID" id="27312438"/>
<dbReference type="OrthoDB" id="5362630at2759"/>